<dbReference type="PANTHER" id="PTHR37975">
    <property type="entry name" value="FLYWCH ZINC FINGER TRANSCRIPTION FACTOR HOMOLOG"/>
    <property type="match status" value="1"/>
</dbReference>
<dbReference type="InterPro" id="IPR052887">
    <property type="entry name" value="FLYWCH-type_ZF"/>
</dbReference>
<keyword evidence="7" id="KW-1185">Reference proteome</keyword>
<dbReference type="SUPFAM" id="SSF57903">
    <property type="entry name" value="FYVE/PHD zinc finger"/>
    <property type="match status" value="1"/>
</dbReference>
<evidence type="ECO:0000313" key="7">
    <source>
        <dbReference type="Proteomes" id="UP000475862"/>
    </source>
</evidence>
<gene>
    <name evidence="6" type="ORF">AGLY_015811</name>
</gene>
<feature type="domain" description="FLYWCH-type" evidence="5">
    <location>
        <begin position="33"/>
        <end position="93"/>
    </location>
</feature>
<reference evidence="6 7" key="1">
    <citation type="submission" date="2019-08" db="EMBL/GenBank/DDBJ databases">
        <title>The genome of the soybean aphid Biotype 1, its phylome, world population structure and adaptation to the North American continent.</title>
        <authorList>
            <person name="Giordano R."/>
            <person name="Donthu R.K."/>
            <person name="Hernandez A.G."/>
            <person name="Wright C.L."/>
            <person name="Zimin A.V."/>
        </authorList>
    </citation>
    <scope>NUCLEOTIDE SEQUENCE [LARGE SCALE GENOMIC DNA]</scope>
    <source>
        <tissue evidence="6">Whole aphids</tissue>
    </source>
</reference>
<dbReference type="EMBL" id="VYZN01000076">
    <property type="protein sequence ID" value="KAE9523751.1"/>
    <property type="molecule type" value="Genomic_DNA"/>
</dbReference>
<dbReference type="GO" id="GO:0003700">
    <property type="term" value="F:DNA-binding transcription factor activity"/>
    <property type="evidence" value="ECO:0007669"/>
    <property type="project" value="TreeGrafter"/>
</dbReference>
<comment type="caution">
    <text evidence="6">The sequence shown here is derived from an EMBL/GenBank/DDBJ whole genome shotgun (WGS) entry which is preliminary data.</text>
</comment>
<name>A0A6G0T1F2_APHGL</name>
<dbReference type="InterPro" id="IPR007588">
    <property type="entry name" value="Znf_FLYWCH"/>
</dbReference>
<evidence type="ECO:0000259" key="5">
    <source>
        <dbReference type="Pfam" id="PF04500"/>
    </source>
</evidence>
<evidence type="ECO:0000256" key="1">
    <source>
        <dbReference type="ARBA" id="ARBA00022723"/>
    </source>
</evidence>
<dbReference type="Proteomes" id="UP000475862">
    <property type="component" value="Unassembled WGS sequence"/>
</dbReference>
<dbReference type="AlphaFoldDB" id="A0A6G0T1F2"/>
<dbReference type="Gene3D" id="2.20.25.240">
    <property type="match status" value="1"/>
</dbReference>
<evidence type="ECO:0000256" key="4">
    <source>
        <dbReference type="SAM" id="Phobius"/>
    </source>
</evidence>
<organism evidence="6 7">
    <name type="scientific">Aphis glycines</name>
    <name type="common">Soybean aphid</name>
    <dbReference type="NCBI Taxonomy" id="307491"/>
    <lineage>
        <taxon>Eukaryota</taxon>
        <taxon>Metazoa</taxon>
        <taxon>Ecdysozoa</taxon>
        <taxon>Arthropoda</taxon>
        <taxon>Hexapoda</taxon>
        <taxon>Insecta</taxon>
        <taxon>Pterygota</taxon>
        <taxon>Neoptera</taxon>
        <taxon>Paraneoptera</taxon>
        <taxon>Hemiptera</taxon>
        <taxon>Sternorrhyncha</taxon>
        <taxon>Aphidomorpha</taxon>
        <taxon>Aphidoidea</taxon>
        <taxon>Aphididae</taxon>
        <taxon>Aphidini</taxon>
        <taxon>Aphis</taxon>
        <taxon>Aphis</taxon>
    </lineage>
</organism>
<dbReference type="GO" id="GO:0045892">
    <property type="term" value="P:negative regulation of DNA-templated transcription"/>
    <property type="evidence" value="ECO:0007669"/>
    <property type="project" value="TreeGrafter"/>
</dbReference>
<feature type="transmembrane region" description="Helical" evidence="4">
    <location>
        <begin position="172"/>
        <end position="192"/>
    </location>
</feature>
<dbReference type="Pfam" id="PF04500">
    <property type="entry name" value="FLYWCH"/>
    <property type="match status" value="1"/>
</dbReference>
<dbReference type="OrthoDB" id="6625241at2759"/>
<dbReference type="GO" id="GO:0005634">
    <property type="term" value="C:nucleus"/>
    <property type="evidence" value="ECO:0007669"/>
    <property type="project" value="TreeGrafter"/>
</dbReference>
<keyword evidence="1" id="KW-0479">Metal-binding</keyword>
<dbReference type="PANTHER" id="PTHR37975:SF3">
    <property type="entry name" value="FLYWCH TRANSCRIPTION FACTOR 3"/>
    <property type="match status" value="1"/>
</dbReference>
<accession>A0A6G0T1F2</accession>
<keyword evidence="4" id="KW-1133">Transmembrane helix</keyword>
<evidence type="ECO:0000313" key="6">
    <source>
        <dbReference type="EMBL" id="KAE9523751.1"/>
    </source>
</evidence>
<proteinExistence type="predicted"/>
<dbReference type="GO" id="GO:0043565">
    <property type="term" value="F:sequence-specific DNA binding"/>
    <property type="evidence" value="ECO:0007669"/>
    <property type="project" value="TreeGrafter"/>
</dbReference>
<dbReference type="Gene3D" id="3.30.40.10">
    <property type="entry name" value="Zinc/RING finger domain, C3HC4 (zinc finger)"/>
    <property type="match status" value="1"/>
</dbReference>
<keyword evidence="3" id="KW-0862">Zinc</keyword>
<evidence type="ECO:0000256" key="2">
    <source>
        <dbReference type="ARBA" id="ARBA00022771"/>
    </source>
</evidence>
<dbReference type="GO" id="GO:0008270">
    <property type="term" value="F:zinc ion binding"/>
    <property type="evidence" value="ECO:0007669"/>
    <property type="project" value="UniProtKB-KW"/>
</dbReference>
<evidence type="ECO:0000256" key="3">
    <source>
        <dbReference type="ARBA" id="ARBA00022833"/>
    </source>
</evidence>
<dbReference type="InterPro" id="IPR011011">
    <property type="entry name" value="Znf_FYVE_PHD"/>
</dbReference>
<keyword evidence="4" id="KW-0812">Transmembrane</keyword>
<keyword evidence="2" id="KW-0863">Zinc-finger</keyword>
<keyword evidence="4" id="KW-0472">Membrane</keyword>
<protein>
    <recommendedName>
        <fullName evidence="5">FLYWCH-type domain-containing protein</fullName>
    </recommendedName>
</protein>
<sequence length="279" mass="31332">MVGDDRVLEVGCLLVVGISGGGSKLICKISLIINSNRDGEVFLNDGLMYLFDAFSSDGFKRFWRCSYKRKCKARVHTGVTDLIILKHINNHTHDSDAAKVEANIAVCIIKKRVRETMEPTSTITLKSKIASKTQSIAGLSIIIFEALQKSNSILSTIHWPVRSFLRFSRSLICFYALYLINVIKSVVILYLLSKYRITMLCLVCNDEIYDGDEIKCKNGKDYLHFSCASFRETALRKLTHEAKLKFSCSKCKVNVGLNSNTKSKNENLFVGSNETVGFD</sequence>
<dbReference type="InterPro" id="IPR013083">
    <property type="entry name" value="Znf_RING/FYVE/PHD"/>
</dbReference>